<dbReference type="SUPFAM" id="SSF51569">
    <property type="entry name" value="Aldolase"/>
    <property type="match status" value="1"/>
</dbReference>
<comment type="catalytic activity">
    <reaction evidence="6">
        <text>2-deoxy-D-ribose 5-phosphate = D-glyceraldehyde 3-phosphate + acetaldehyde</text>
        <dbReference type="Rhea" id="RHEA:12821"/>
        <dbReference type="ChEBI" id="CHEBI:15343"/>
        <dbReference type="ChEBI" id="CHEBI:59776"/>
        <dbReference type="ChEBI" id="CHEBI:62877"/>
        <dbReference type="EC" id="4.1.2.4"/>
    </reaction>
</comment>
<evidence type="ECO:0000256" key="7">
    <source>
        <dbReference type="NCBIfam" id="TIGR00126"/>
    </source>
</evidence>
<evidence type="ECO:0000313" key="8">
    <source>
        <dbReference type="EMBL" id="MXU66117.1"/>
    </source>
</evidence>
<dbReference type="Pfam" id="PF01791">
    <property type="entry name" value="DeoC"/>
    <property type="match status" value="1"/>
</dbReference>
<protein>
    <recommendedName>
        <fullName evidence="3 7">Deoxyribose-phosphate aldolase</fullName>
        <ecNumber evidence="3 7">4.1.2.4</ecNumber>
    </recommendedName>
</protein>
<evidence type="ECO:0000256" key="3">
    <source>
        <dbReference type="ARBA" id="ARBA00012515"/>
    </source>
</evidence>
<accession>A0A6B0TNJ0</accession>
<dbReference type="GO" id="GO:0016052">
    <property type="term" value="P:carbohydrate catabolic process"/>
    <property type="evidence" value="ECO:0007669"/>
    <property type="project" value="TreeGrafter"/>
</dbReference>
<evidence type="ECO:0000256" key="5">
    <source>
        <dbReference type="ARBA" id="ARBA00023270"/>
    </source>
</evidence>
<dbReference type="CDD" id="cd00959">
    <property type="entry name" value="DeoC"/>
    <property type="match status" value="1"/>
</dbReference>
<evidence type="ECO:0000256" key="2">
    <source>
        <dbReference type="ARBA" id="ARBA00009473"/>
    </source>
</evidence>
<dbReference type="Gene3D" id="3.20.20.70">
    <property type="entry name" value="Aldolase class I"/>
    <property type="match status" value="1"/>
</dbReference>
<proteinExistence type="inferred from homology"/>
<dbReference type="PANTHER" id="PTHR10889">
    <property type="entry name" value="DEOXYRIBOSE-PHOSPHATE ALDOLASE"/>
    <property type="match status" value="1"/>
</dbReference>
<dbReference type="GO" id="GO:0005737">
    <property type="term" value="C:cytoplasm"/>
    <property type="evidence" value="ECO:0007669"/>
    <property type="project" value="InterPro"/>
</dbReference>
<sequence length="253" mass="25796">MSDLETVAARALACLDLTNLNDTCTEADIDALCAKAQTPHGPTAAICIWPAFVAQARAKLSGTGIRIATVVNFPGGSEDAAIVAEMVRKAVDDGADEIDMVIDYRALKGGAEAPVTDGVKAVISAARPARVKAILETGELQDPALIRRAAELALAAGADFIKTSTGKVPVNATPEAAEIMLEAIRDTGANAGFKPAGGVKSTADAGIYLGLADRIMGTGWATPETFRFGASGVLDALLATLDGADAPEAGEGY</sequence>
<dbReference type="PANTHER" id="PTHR10889:SF3">
    <property type="entry name" value="DEOXYRIBOSE-PHOSPHATE ALDOLASE"/>
    <property type="match status" value="1"/>
</dbReference>
<dbReference type="RefSeq" id="WP_160855323.1">
    <property type="nucleotide sequence ID" value="NZ_WUWG01000005.1"/>
</dbReference>
<dbReference type="GO" id="GO:0004139">
    <property type="term" value="F:deoxyribose-phosphate aldolase activity"/>
    <property type="evidence" value="ECO:0007669"/>
    <property type="project" value="UniProtKB-UniRule"/>
</dbReference>
<dbReference type="EC" id="4.1.2.4" evidence="3 7"/>
<reference evidence="8 9" key="1">
    <citation type="submission" date="2019-12" db="EMBL/GenBank/DDBJ databases">
        <title>Strain KN286 was isolated from seawater, which was collected from Caroline Seamount in the tropical western Pacific.</title>
        <authorList>
            <person name="Wang Q."/>
        </authorList>
    </citation>
    <scope>NUCLEOTIDE SEQUENCE [LARGE SCALE GENOMIC DNA]</scope>
    <source>
        <strain evidence="8 9">KN286</strain>
    </source>
</reference>
<evidence type="ECO:0000256" key="6">
    <source>
        <dbReference type="ARBA" id="ARBA00048791"/>
    </source>
</evidence>
<dbReference type="InterPro" id="IPR013785">
    <property type="entry name" value="Aldolase_TIM"/>
</dbReference>
<dbReference type="InterPro" id="IPR011343">
    <property type="entry name" value="DeoC"/>
</dbReference>
<evidence type="ECO:0000256" key="4">
    <source>
        <dbReference type="ARBA" id="ARBA00023239"/>
    </source>
</evidence>
<evidence type="ECO:0000256" key="1">
    <source>
        <dbReference type="ARBA" id="ARBA00004816"/>
    </source>
</evidence>
<dbReference type="NCBIfam" id="TIGR00126">
    <property type="entry name" value="deoC"/>
    <property type="match status" value="1"/>
</dbReference>
<dbReference type="GO" id="GO:0009264">
    <property type="term" value="P:deoxyribonucleotide catabolic process"/>
    <property type="evidence" value="ECO:0007669"/>
    <property type="project" value="UniProtKB-UniRule"/>
</dbReference>
<dbReference type="EMBL" id="WUWG01000005">
    <property type="protein sequence ID" value="MXU66117.1"/>
    <property type="molecule type" value="Genomic_DNA"/>
</dbReference>
<gene>
    <name evidence="8" type="primary">deoC</name>
    <name evidence="8" type="ORF">GSH16_11725</name>
</gene>
<dbReference type="PIRSF" id="PIRSF001357">
    <property type="entry name" value="DeoC"/>
    <property type="match status" value="1"/>
</dbReference>
<dbReference type="Proteomes" id="UP000436016">
    <property type="component" value="Unassembled WGS sequence"/>
</dbReference>
<comment type="caution">
    <text evidence="8">The sequence shown here is derived from an EMBL/GenBank/DDBJ whole genome shotgun (WGS) entry which is preliminary data.</text>
</comment>
<dbReference type="InterPro" id="IPR002915">
    <property type="entry name" value="DeoC/FbaB/LacD_aldolase"/>
</dbReference>
<comment type="similarity">
    <text evidence="2">Belongs to the DeoC/FbaB aldolase family. DeoC type 2 subfamily.</text>
</comment>
<dbReference type="AlphaFoldDB" id="A0A6B0TNJ0"/>
<organism evidence="8 9">
    <name type="scientific">Oceanomicrobium pacificus</name>
    <dbReference type="NCBI Taxonomy" id="2692916"/>
    <lineage>
        <taxon>Bacteria</taxon>
        <taxon>Pseudomonadati</taxon>
        <taxon>Pseudomonadota</taxon>
        <taxon>Alphaproteobacteria</taxon>
        <taxon>Rhodobacterales</taxon>
        <taxon>Paracoccaceae</taxon>
        <taxon>Oceanomicrobium</taxon>
    </lineage>
</organism>
<dbReference type="SMART" id="SM01133">
    <property type="entry name" value="DeoC"/>
    <property type="match status" value="1"/>
</dbReference>
<name>A0A6B0TNJ0_9RHOB</name>
<keyword evidence="5" id="KW-0704">Schiff base</keyword>
<comment type="pathway">
    <text evidence="1">Carbohydrate degradation; 2-deoxy-D-ribose 1-phosphate degradation; D-glyceraldehyde 3-phosphate and acetaldehyde from 2-deoxy-alpha-D-ribose 1-phosphate: step 2/2.</text>
</comment>
<keyword evidence="4 8" id="KW-0456">Lyase</keyword>
<keyword evidence="9" id="KW-1185">Reference proteome</keyword>
<evidence type="ECO:0000313" key="9">
    <source>
        <dbReference type="Proteomes" id="UP000436016"/>
    </source>
</evidence>